<name>W4LVN4_9BACT</name>
<dbReference type="EMBL" id="AZHX01001558">
    <property type="protein sequence ID" value="ETX02179.1"/>
    <property type="molecule type" value="Genomic_DNA"/>
</dbReference>
<dbReference type="Proteomes" id="UP000019140">
    <property type="component" value="Unassembled WGS sequence"/>
</dbReference>
<dbReference type="InterPro" id="IPR031002">
    <property type="entry name" value="D_pro_red_PrdA"/>
</dbReference>
<evidence type="ECO:0000313" key="1">
    <source>
        <dbReference type="EMBL" id="ETX02179.1"/>
    </source>
</evidence>
<dbReference type="GO" id="GO:0050002">
    <property type="term" value="F:D-proline reductase activity"/>
    <property type="evidence" value="ECO:0007669"/>
    <property type="project" value="InterPro"/>
</dbReference>
<dbReference type="AlphaFoldDB" id="W4LVN4"/>
<dbReference type="NCBIfam" id="TIGR04480">
    <property type="entry name" value="D_pro_red_PrdA"/>
    <property type="match status" value="1"/>
</dbReference>
<evidence type="ECO:0000313" key="2">
    <source>
        <dbReference type="Proteomes" id="UP000019140"/>
    </source>
</evidence>
<reference evidence="1 2" key="1">
    <citation type="journal article" date="2014" name="Nature">
        <title>An environmental bacterial taxon with a large and distinct metabolic repertoire.</title>
        <authorList>
            <person name="Wilson M.C."/>
            <person name="Mori T."/>
            <person name="Ruckert C."/>
            <person name="Uria A.R."/>
            <person name="Helf M.J."/>
            <person name="Takada K."/>
            <person name="Gernert C."/>
            <person name="Steffens U.A."/>
            <person name="Heycke N."/>
            <person name="Schmitt S."/>
            <person name="Rinke C."/>
            <person name="Helfrich E.J."/>
            <person name="Brachmann A.O."/>
            <person name="Gurgui C."/>
            <person name="Wakimoto T."/>
            <person name="Kracht M."/>
            <person name="Crusemann M."/>
            <person name="Hentschel U."/>
            <person name="Abe I."/>
            <person name="Matsunaga S."/>
            <person name="Kalinowski J."/>
            <person name="Takeyama H."/>
            <person name="Piel J."/>
        </authorList>
    </citation>
    <scope>NUCLEOTIDE SEQUENCE [LARGE SCALE GENOMIC DNA]</scope>
    <source>
        <strain evidence="2">TSY2</strain>
    </source>
</reference>
<keyword evidence="2" id="KW-1185">Reference proteome</keyword>
<sequence length="556" mass="60022">MSIRPEDAQAHAHAPAVTCCRFEAGTVVGPEQLEDPTVLPELKQSGFLQIPDDCLTIGEALGAVLQETVDGFTPLTPSLLSPSEAPDASRLPLGHVLPGEPGRERIARKVIRKHFEIKAVQLGHVTEIKDQTLYIRADLCQDALHTDALLVDVRLDIVGPDRYGDYSHTIMDVQPIAAKQEGELGTGVTRVLDGVIAVVTGTDENGVQMGEFGSSEGTMLDQIMWGRPGAPDLGDIFIKTHVTIKANTQMERPGPLAAHKATDVIVQEIRHALKQTDNRLAIETEELIHTRRPGCAKVVIVKEIMGQGAMHDNLLMPVEPVGVFGAKANVDLGNVPIVVSPMQVLDGCIHSLTCVGPASKETSRHYWREPLLIDAMRDTELDLCAVILVGSPQSNAEKQYVSHLVGMTVEAMDADGAIVTTEGFGNNHIDFASHIEQIGQRRIPVVGMTYAAVQGQLVIGNSYMGAMVELNKSATGTENCVLATNTLTHEDAIRALAMLKAKMAGEPIQPAEDKWSPDIQLRNLHTIAQAIGQPPGQFPHDQPGHQPIAAVRTERK</sequence>
<dbReference type="Pfam" id="PF09338">
    <property type="entry name" value="Gly_reductase"/>
    <property type="match status" value="1"/>
</dbReference>
<organism evidence="1 2">
    <name type="scientific">Candidatus Entotheonella gemina</name>
    <dbReference type="NCBI Taxonomy" id="1429439"/>
    <lineage>
        <taxon>Bacteria</taxon>
        <taxon>Pseudomonadati</taxon>
        <taxon>Nitrospinota/Tectimicrobiota group</taxon>
        <taxon>Candidatus Tectimicrobiota</taxon>
        <taxon>Candidatus Entotheonellia</taxon>
        <taxon>Candidatus Entotheonellales</taxon>
        <taxon>Candidatus Entotheonellaceae</taxon>
        <taxon>Candidatus Entotheonella</taxon>
    </lineage>
</organism>
<dbReference type="HOGENOM" id="CLU_469055_0_0_7"/>
<protein>
    <submittedName>
        <fullName evidence="1">Proline reductase</fullName>
    </submittedName>
</protein>
<dbReference type="InterPro" id="IPR015417">
    <property type="entry name" value="Gly_reductase_pB_sua/b"/>
</dbReference>
<gene>
    <name evidence="1" type="ORF">ETSY2_36095</name>
</gene>
<proteinExistence type="predicted"/>
<dbReference type="PATRIC" id="fig|1429439.4.peg.6092"/>
<accession>W4LVN4</accession>
<comment type="caution">
    <text evidence="1">The sequence shown here is derived from an EMBL/GenBank/DDBJ whole genome shotgun (WGS) entry which is preliminary data.</text>
</comment>